<dbReference type="NCBIfam" id="TIGR02479">
    <property type="entry name" value="FliA_WhiG"/>
    <property type="match status" value="1"/>
</dbReference>
<keyword evidence="2" id="KW-0731">Sigma factor</keyword>
<dbReference type="GO" id="GO:0003677">
    <property type="term" value="F:DNA binding"/>
    <property type="evidence" value="ECO:0007669"/>
    <property type="project" value="UniProtKB-KW"/>
</dbReference>
<evidence type="ECO:0000256" key="2">
    <source>
        <dbReference type="ARBA" id="ARBA00023082"/>
    </source>
</evidence>
<evidence type="ECO:0000313" key="6">
    <source>
        <dbReference type="EMBL" id="SFL78798.1"/>
    </source>
</evidence>
<dbReference type="PIRSF" id="PIRSF000770">
    <property type="entry name" value="RNA_pol_sigma-SigE/K"/>
    <property type="match status" value="1"/>
</dbReference>
<gene>
    <name evidence="6" type="ORF">SAMN02983006_02033</name>
</gene>
<evidence type="ECO:0000313" key="7">
    <source>
        <dbReference type="Proteomes" id="UP000199006"/>
    </source>
</evidence>
<evidence type="ECO:0000256" key="1">
    <source>
        <dbReference type="ARBA" id="ARBA00023015"/>
    </source>
</evidence>
<dbReference type="SUPFAM" id="SSF88946">
    <property type="entry name" value="Sigma2 domain of RNA polymerase sigma factors"/>
    <property type="match status" value="1"/>
</dbReference>
<dbReference type="Pfam" id="PF04545">
    <property type="entry name" value="Sigma70_r4"/>
    <property type="match status" value="1"/>
</dbReference>
<keyword evidence="1" id="KW-0805">Transcription regulation</keyword>
<protein>
    <submittedName>
        <fullName evidence="6">RNA polymerase sigma factor for flagellar operon FliA</fullName>
    </submittedName>
</protein>
<dbReference type="InterPro" id="IPR014284">
    <property type="entry name" value="RNA_pol_sigma-70_dom"/>
</dbReference>
<dbReference type="InterPro" id="IPR013325">
    <property type="entry name" value="RNA_pol_sigma_r2"/>
</dbReference>
<dbReference type="AlphaFoldDB" id="A0A1I4KJ59"/>
<dbReference type="PANTHER" id="PTHR30385:SF7">
    <property type="entry name" value="RNA POLYMERASE SIGMA FACTOR FLIA"/>
    <property type="match status" value="1"/>
</dbReference>
<dbReference type="Pfam" id="PF04542">
    <property type="entry name" value="Sigma70_r2"/>
    <property type="match status" value="1"/>
</dbReference>
<keyword evidence="4" id="KW-0804">Transcription</keyword>
<dbReference type="PRINTS" id="PR00046">
    <property type="entry name" value="SIGMA70FCT"/>
</dbReference>
<dbReference type="RefSeq" id="WP_089862102.1">
    <property type="nucleotide sequence ID" value="NZ_FOTI01000031.1"/>
</dbReference>
<dbReference type="SUPFAM" id="SSF88659">
    <property type="entry name" value="Sigma3 and sigma4 domains of RNA polymerase sigma factors"/>
    <property type="match status" value="2"/>
</dbReference>
<dbReference type="GO" id="GO:0006352">
    <property type="term" value="P:DNA-templated transcription initiation"/>
    <property type="evidence" value="ECO:0007669"/>
    <property type="project" value="InterPro"/>
</dbReference>
<keyword evidence="6" id="KW-0282">Flagellum</keyword>
<dbReference type="Gene3D" id="1.10.1740.10">
    <property type="match status" value="1"/>
</dbReference>
<organism evidence="6 7">
    <name type="scientific">Halanaerobium salsuginis</name>
    <dbReference type="NCBI Taxonomy" id="29563"/>
    <lineage>
        <taxon>Bacteria</taxon>
        <taxon>Bacillati</taxon>
        <taxon>Bacillota</taxon>
        <taxon>Clostridia</taxon>
        <taxon>Halanaerobiales</taxon>
        <taxon>Halanaerobiaceae</taxon>
        <taxon>Halanaerobium</taxon>
    </lineage>
</organism>
<dbReference type="PANTHER" id="PTHR30385">
    <property type="entry name" value="SIGMA FACTOR F FLAGELLAR"/>
    <property type="match status" value="1"/>
</dbReference>
<keyword evidence="6" id="KW-0966">Cell projection</keyword>
<keyword evidence="6" id="KW-0969">Cilium</keyword>
<dbReference type="InterPro" id="IPR013324">
    <property type="entry name" value="RNA_pol_sigma_r3/r4-like"/>
</dbReference>
<evidence type="ECO:0000259" key="5">
    <source>
        <dbReference type="PROSITE" id="PS00716"/>
    </source>
</evidence>
<dbReference type="STRING" id="29563.SAMN02983006_02033"/>
<dbReference type="EMBL" id="FOTI01000031">
    <property type="protein sequence ID" value="SFL78798.1"/>
    <property type="molecule type" value="Genomic_DNA"/>
</dbReference>
<dbReference type="GO" id="GO:0016987">
    <property type="term" value="F:sigma factor activity"/>
    <property type="evidence" value="ECO:0007669"/>
    <property type="project" value="UniProtKB-KW"/>
</dbReference>
<dbReference type="Gene3D" id="1.20.140.160">
    <property type="match status" value="1"/>
</dbReference>
<evidence type="ECO:0000256" key="3">
    <source>
        <dbReference type="ARBA" id="ARBA00023125"/>
    </source>
</evidence>
<accession>A0A1I4KJ59</accession>
<dbReference type="PROSITE" id="PS00716">
    <property type="entry name" value="SIGMA70_2"/>
    <property type="match status" value="1"/>
</dbReference>
<dbReference type="GO" id="GO:0003899">
    <property type="term" value="F:DNA-directed RNA polymerase activity"/>
    <property type="evidence" value="ECO:0007669"/>
    <property type="project" value="InterPro"/>
</dbReference>
<feature type="domain" description="RNA polymerase sigma-70" evidence="5">
    <location>
        <begin position="210"/>
        <end position="236"/>
    </location>
</feature>
<keyword evidence="3" id="KW-0238">DNA-binding</keyword>
<dbReference type="InterPro" id="IPR007630">
    <property type="entry name" value="RNA_pol_sigma70_r4"/>
</dbReference>
<dbReference type="InterPro" id="IPR012845">
    <property type="entry name" value="RNA_pol_sigma_FliA_WhiG"/>
</dbReference>
<proteinExistence type="predicted"/>
<keyword evidence="7" id="KW-1185">Reference proteome</keyword>
<dbReference type="OrthoDB" id="9809557at2"/>
<evidence type="ECO:0000256" key="4">
    <source>
        <dbReference type="ARBA" id="ARBA00023163"/>
    </source>
</evidence>
<dbReference type="CDD" id="cd06171">
    <property type="entry name" value="Sigma70_r4"/>
    <property type="match status" value="1"/>
</dbReference>
<dbReference type="NCBIfam" id="TIGR02937">
    <property type="entry name" value="sigma70-ECF"/>
    <property type="match status" value="1"/>
</dbReference>
<dbReference type="InterPro" id="IPR000943">
    <property type="entry name" value="RNA_pol_sigma70"/>
</dbReference>
<sequence length="248" mass="28917">MALDMDLWKDYKKYNNQQAREEIILANLGLVKYAAGRIIIMLPDHIEQGDLESYGIIGLIEAVEKFDYQRGIEFSTFALPRIKGEIYDYLRKKDWLPDNMRRELKQVENARDKYHAQTGENPDYNTIADLTGISEARLHVIERHRQMSNWISLSHDFDGVDLINLVAADLENATDKLSKEEAVNLLAEKIDLLSEREKLLLSLYYYEELTQAEIAEVLELTPARVSQIHSQAIRRLRGMLSKFKEYFY</sequence>
<dbReference type="InterPro" id="IPR007627">
    <property type="entry name" value="RNA_pol_sigma70_r2"/>
</dbReference>
<dbReference type="Proteomes" id="UP000199006">
    <property type="component" value="Unassembled WGS sequence"/>
</dbReference>
<name>A0A1I4KJ59_9FIRM</name>
<reference evidence="6 7" key="1">
    <citation type="submission" date="2016-10" db="EMBL/GenBank/DDBJ databases">
        <authorList>
            <person name="de Groot N.N."/>
        </authorList>
    </citation>
    <scope>NUCLEOTIDE SEQUENCE [LARGE SCALE GENOMIC DNA]</scope>
    <source>
        <strain evidence="6 7">ATCC 51327</strain>
    </source>
</reference>